<keyword evidence="1" id="KW-1133">Transmembrane helix</keyword>
<feature type="transmembrane region" description="Helical" evidence="1">
    <location>
        <begin position="100"/>
        <end position="120"/>
    </location>
</feature>
<keyword evidence="1" id="KW-0472">Membrane</keyword>
<dbReference type="GO" id="GO:0005975">
    <property type="term" value="P:carbohydrate metabolic process"/>
    <property type="evidence" value="ECO:0007669"/>
    <property type="project" value="UniProtKB-ARBA"/>
</dbReference>
<name>A0A087BC88_9BIFI</name>
<accession>A0A087BC88</accession>
<dbReference type="RefSeq" id="WP_022859116.1">
    <property type="nucleotide sequence ID" value="NZ_JGZB01000003.1"/>
</dbReference>
<reference evidence="2 3" key="1">
    <citation type="submission" date="2014-03" db="EMBL/GenBank/DDBJ databases">
        <title>Genomics of Bifidobacteria.</title>
        <authorList>
            <person name="Ventura M."/>
            <person name="Milani C."/>
            <person name="Lugli G.A."/>
        </authorList>
    </citation>
    <scope>NUCLEOTIDE SEQUENCE [LARGE SCALE GENOMIC DNA]</scope>
    <source>
        <strain evidence="2 3">LMG 11591</strain>
    </source>
</reference>
<dbReference type="STRING" id="1692.BMAGN_0504"/>
<gene>
    <name evidence="2" type="ORF">BMAGN_0504</name>
</gene>
<evidence type="ECO:0000256" key="1">
    <source>
        <dbReference type="SAM" id="Phobius"/>
    </source>
</evidence>
<keyword evidence="1" id="KW-0812">Transmembrane</keyword>
<evidence type="ECO:0000313" key="2">
    <source>
        <dbReference type="EMBL" id="KFI68638.1"/>
    </source>
</evidence>
<keyword evidence="3" id="KW-1185">Reference proteome</keyword>
<evidence type="ECO:0000313" key="3">
    <source>
        <dbReference type="Proteomes" id="UP000029052"/>
    </source>
</evidence>
<sequence>MLGLTDGTYYVEEIASPEGYGRLAHPIGITISGGAMALLGEDAANKACDPVTANCNEPWAYTLLDAHKDKVKGTKYYTLQVANEAMFVLPATGAGSRTPWLVLAAVGMLTLALVMAIAVGRDGGRNASARTRNYRACPM</sequence>
<dbReference type="Gene3D" id="2.60.40.10">
    <property type="entry name" value="Immunoglobulins"/>
    <property type="match status" value="1"/>
</dbReference>
<dbReference type="EMBL" id="JGZB01000003">
    <property type="protein sequence ID" value="KFI68638.1"/>
    <property type="molecule type" value="Genomic_DNA"/>
</dbReference>
<comment type="caution">
    <text evidence="2">The sequence shown here is derived from an EMBL/GenBank/DDBJ whole genome shotgun (WGS) entry which is preliminary data.</text>
</comment>
<organism evidence="2 3">
    <name type="scientific">Bifidobacterium magnum</name>
    <dbReference type="NCBI Taxonomy" id="1692"/>
    <lineage>
        <taxon>Bacteria</taxon>
        <taxon>Bacillati</taxon>
        <taxon>Actinomycetota</taxon>
        <taxon>Actinomycetes</taxon>
        <taxon>Bifidobacteriales</taxon>
        <taxon>Bifidobacteriaceae</taxon>
        <taxon>Bifidobacterium</taxon>
    </lineage>
</organism>
<dbReference type="Proteomes" id="UP000029052">
    <property type="component" value="Unassembled WGS sequence"/>
</dbReference>
<dbReference type="AlphaFoldDB" id="A0A087BC88"/>
<dbReference type="InterPro" id="IPR013783">
    <property type="entry name" value="Ig-like_fold"/>
</dbReference>
<dbReference type="NCBIfam" id="TIGR01167">
    <property type="entry name" value="LPXTG_anchor"/>
    <property type="match status" value="1"/>
</dbReference>
<protein>
    <submittedName>
        <fullName evidence="2">Uncharacterized protein</fullName>
    </submittedName>
</protein>
<proteinExistence type="predicted"/>